<accession>A0ABS8YLE5</accession>
<evidence type="ECO:0000313" key="8">
    <source>
        <dbReference type="Proteomes" id="UP001199916"/>
    </source>
</evidence>
<comment type="caution">
    <text evidence="7">The sequence shown here is derived from an EMBL/GenBank/DDBJ whole genome shotgun (WGS) entry which is preliminary data.</text>
</comment>
<dbReference type="InterPro" id="IPR015797">
    <property type="entry name" value="NUDIX_hydrolase-like_dom_sf"/>
</dbReference>
<dbReference type="SUPFAM" id="SSF55811">
    <property type="entry name" value="Nudix"/>
    <property type="match status" value="1"/>
</dbReference>
<dbReference type="PROSITE" id="PS51462">
    <property type="entry name" value="NUDIX"/>
    <property type="match status" value="1"/>
</dbReference>
<organism evidence="7 8">
    <name type="scientific">Paenibacillus profundus</name>
    <dbReference type="NCBI Taxonomy" id="1173085"/>
    <lineage>
        <taxon>Bacteria</taxon>
        <taxon>Bacillati</taxon>
        <taxon>Bacillota</taxon>
        <taxon>Bacilli</taxon>
        <taxon>Bacillales</taxon>
        <taxon>Paenibacillaceae</taxon>
        <taxon>Paenibacillus</taxon>
    </lineage>
</organism>
<evidence type="ECO:0000256" key="1">
    <source>
        <dbReference type="ARBA" id="ARBA00001946"/>
    </source>
</evidence>
<proteinExistence type="inferred from homology"/>
<feature type="domain" description="Nudix hydrolase" evidence="6">
    <location>
        <begin position="2"/>
        <end position="132"/>
    </location>
</feature>
<evidence type="ECO:0000259" key="6">
    <source>
        <dbReference type="PROSITE" id="PS51462"/>
    </source>
</evidence>
<dbReference type="Pfam" id="PF00293">
    <property type="entry name" value="NUDIX"/>
    <property type="match status" value="1"/>
</dbReference>
<keyword evidence="5" id="KW-0460">Magnesium</keyword>
<gene>
    <name evidence="7" type="ORF">LQV63_17785</name>
</gene>
<reference evidence="7 8" key="1">
    <citation type="submission" date="2021-11" db="EMBL/GenBank/DDBJ databases">
        <title>Draft genome sequence of Paenibacillus profundus YoMME, a new Gram-positive bacteria with exoelectrogenic properties.</title>
        <authorList>
            <person name="Hubenova Y."/>
            <person name="Hubenova E."/>
            <person name="Manasiev Y."/>
            <person name="Peykov S."/>
            <person name="Mitov M."/>
        </authorList>
    </citation>
    <scope>NUCLEOTIDE SEQUENCE [LARGE SCALE GENOMIC DNA]</scope>
    <source>
        <strain evidence="7 8">YoMME</strain>
    </source>
</reference>
<keyword evidence="8" id="KW-1185">Reference proteome</keyword>
<evidence type="ECO:0000256" key="2">
    <source>
        <dbReference type="ARBA" id="ARBA00005582"/>
    </source>
</evidence>
<evidence type="ECO:0000256" key="3">
    <source>
        <dbReference type="ARBA" id="ARBA00022723"/>
    </source>
</evidence>
<dbReference type="InterPro" id="IPR000086">
    <property type="entry name" value="NUDIX_hydrolase_dom"/>
</dbReference>
<keyword evidence="3" id="KW-0479">Metal-binding</keyword>
<dbReference type="EMBL" id="JAJNBZ010000015">
    <property type="protein sequence ID" value="MCE5171156.1"/>
    <property type="molecule type" value="Genomic_DNA"/>
</dbReference>
<dbReference type="Proteomes" id="UP001199916">
    <property type="component" value="Unassembled WGS sequence"/>
</dbReference>
<comment type="similarity">
    <text evidence="2">Belongs to the Nudix hydrolase family.</text>
</comment>
<sequence>MRIREMATAFLFHQDQILLMKKSESRICSSEFWSGVGGHLEPAELNHPLEACLREIEEETGLQAKDLRDIRLRYILLRQKETEIRQQYVYFASTVHPNVVSSAEGELHWIHPQALPQLHMSAIVTKMLEHYALHSDDPDIYVGTMSVTPVGKPIVQWSVLKDPAVF</sequence>
<evidence type="ECO:0000256" key="5">
    <source>
        <dbReference type="ARBA" id="ARBA00022842"/>
    </source>
</evidence>
<dbReference type="PANTHER" id="PTHR43758:SF8">
    <property type="entry name" value="8-OXO-DGTP DIPHOSPHATASE YTKD-RELATED"/>
    <property type="match status" value="1"/>
</dbReference>
<name>A0ABS8YLE5_9BACL</name>
<dbReference type="Gene3D" id="3.90.79.10">
    <property type="entry name" value="Nucleoside Triphosphate Pyrophosphohydrolase"/>
    <property type="match status" value="1"/>
</dbReference>
<evidence type="ECO:0000256" key="4">
    <source>
        <dbReference type="ARBA" id="ARBA00022801"/>
    </source>
</evidence>
<comment type="cofactor">
    <cofactor evidence="1">
        <name>Mg(2+)</name>
        <dbReference type="ChEBI" id="CHEBI:18420"/>
    </cofactor>
</comment>
<protein>
    <submittedName>
        <fullName evidence="7">NUDIX domain-containing protein</fullName>
    </submittedName>
</protein>
<evidence type="ECO:0000313" key="7">
    <source>
        <dbReference type="EMBL" id="MCE5171156.1"/>
    </source>
</evidence>
<keyword evidence="4" id="KW-0378">Hydrolase</keyword>
<dbReference type="RefSeq" id="WP_233697704.1">
    <property type="nucleotide sequence ID" value="NZ_JAJNBZ010000015.1"/>
</dbReference>
<dbReference type="PANTHER" id="PTHR43758">
    <property type="entry name" value="7,8-DIHYDRO-8-OXOGUANINE TRIPHOSPHATASE"/>
    <property type="match status" value="1"/>
</dbReference>